<dbReference type="EMBL" id="JAULSN010000016">
    <property type="protein sequence ID" value="KAK3358428.1"/>
    <property type="molecule type" value="Genomic_DNA"/>
</dbReference>
<reference evidence="2" key="2">
    <citation type="submission" date="2023-06" db="EMBL/GenBank/DDBJ databases">
        <authorList>
            <consortium name="Lawrence Berkeley National Laboratory"/>
            <person name="Haridas S."/>
            <person name="Hensen N."/>
            <person name="Bonometti L."/>
            <person name="Westerberg I."/>
            <person name="Brannstrom I.O."/>
            <person name="Guillou S."/>
            <person name="Cros-Aarteil S."/>
            <person name="Calhoun S."/>
            <person name="Kuo A."/>
            <person name="Mondo S."/>
            <person name="Pangilinan J."/>
            <person name="Riley R."/>
            <person name="Labutti K."/>
            <person name="Andreopoulos B."/>
            <person name="Lipzen A."/>
            <person name="Chen C."/>
            <person name="Yanf M."/>
            <person name="Daum C."/>
            <person name="Ng V."/>
            <person name="Clum A."/>
            <person name="Steindorff A."/>
            <person name="Ohm R."/>
            <person name="Martin F."/>
            <person name="Silar P."/>
            <person name="Natvig D."/>
            <person name="Lalanne C."/>
            <person name="Gautier V."/>
            <person name="Ament-Velasquez S.L."/>
            <person name="Kruys A."/>
            <person name="Hutchinson M.I."/>
            <person name="Powell A.J."/>
            <person name="Barry K."/>
            <person name="Miller A.N."/>
            <person name="Grigoriev I.V."/>
            <person name="Debuchy R."/>
            <person name="Gladieux P."/>
            <person name="Thoren M.H."/>
            <person name="Johannesson H."/>
        </authorList>
    </citation>
    <scope>NUCLEOTIDE SEQUENCE</scope>
    <source>
        <strain evidence="2">CBS 958.72</strain>
    </source>
</reference>
<feature type="compositionally biased region" description="Low complexity" evidence="1">
    <location>
        <begin position="270"/>
        <end position="280"/>
    </location>
</feature>
<feature type="compositionally biased region" description="Basic and acidic residues" evidence="1">
    <location>
        <begin position="652"/>
        <end position="662"/>
    </location>
</feature>
<dbReference type="AlphaFoldDB" id="A0AAE0JS62"/>
<feature type="region of interest" description="Disordered" evidence="1">
    <location>
        <begin position="305"/>
        <end position="330"/>
    </location>
</feature>
<feature type="region of interest" description="Disordered" evidence="1">
    <location>
        <begin position="1"/>
        <end position="105"/>
    </location>
</feature>
<sequence length="1103" mass="121923">MLPAFQKPTGRAVVGVLPATPESVGDDAAKTDASPGSTSISSDNIPDSPTLGDRGKANGKGKTGSGDANGLPGLPSHGQAAGASPPFTLPQGSSPIRTSSLKRTPKVGNNVRTLYQDVAAIHPLLRDGNTSGIDSSKRWPEPLIWRAGTRNKEGNAAVKGTGTLSLEEVRDALFMSNVFAPDTPPESPESPEQLKKTDNRDIFCMARPKSGFGPAMETISEGSNETESHLDDVPPPPIPLRSARKLASITQPRKAAATLEQRSEPRRSRVPSSHEPSHVSQLPPEDRFSFEASFQMIDNYLREAEAAEQGEGSPSKTPPSPTKRMPHQSSIASIASVLSLSSSAETPSSKSSLGVGGRLQQDLNFARGFPSTPILPPIERTSFDSFTLFTNPNPQSPPIDGPEASSKTASSGESRPPRPPQILDSQFGTGLGLSFGGELSSVLSTPTIVKEKTIQELVDEQRIDDDDASYVTGRSRLERDMGFSKEQSAQCIELIHHWHRKERSFTQIITAFSCDPRTDKSARLPPSVRQRFSRLLAPFLAFSFEIQYYCVRYIDEYQTKKRPQRPEWKEDRCDTIRSEMIRSFREGSQGLGSSSERICDCHIGGICPKACSSRDGEEPPKPLTPPSSTFSQQLQTRSDGDNNEPALLRLRGKPDDLPKCPRIDLSPTTFWQNEREKRVKGKEVKEIPPWERDQHEEIYPRYRKGQSSRGKNKKKGQKETQQNTIHCPRLPAIIDYPSTTSFGSKITSTSKPKAAREAMVKFCSQVWLKPGIPPTGPHEVVFRALSLVVEALDCLEQFMAEMVYRHQVTESPTEYSASARRRAMRRFYCEMLPQAGDRVWGVISILEEQTALIAEVLDRSTPTTVSSMSTAANERWQGRRPSWTRASAAKAFMSGGVPATGIVNVSPCTPCDGTTESSPSDDGAQSVTMPLLARSSSADSDTSSQGRAKRHQLRQELEVACAKAEFRVLEKLHRFPMLDDATYWGFERLECQLQRLCVHNGQDGAGESCALRYSVIGLVQQILDRHGDRRHRRRDRPISYPATYPATYPFTRLLFRWPRLLRSGRSNVVVSEKADDDCKGIPDWVTRVWSYEGERRKKGKIEP</sequence>
<proteinExistence type="predicted"/>
<feature type="compositionally biased region" description="Basic and acidic residues" evidence="1">
    <location>
        <begin position="192"/>
        <end position="201"/>
    </location>
</feature>
<feature type="region of interest" description="Disordered" evidence="1">
    <location>
        <begin position="178"/>
        <end position="285"/>
    </location>
</feature>
<evidence type="ECO:0000313" key="2">
    <source>
        <dbReference type="EMBL" id="KAK3358428.1"/>
    </source>
</evidence>
<evidence type="ECO:0000256" key="1">
    <source>
        <dbReference type="SAM" id="MobiDB-lite"/>
    </source>
</evidence>
<reference evidence="2" key="1">
    <citation type="journal article" date="2023" name="Mol. Phylogenet. Evol.">
        <title>Genome-scale phylogeny and comparative genomics of the fungal order Sordariales.</title>
        <authorList>
            <person name="Hensen N."/>
            <person name="Bonometti L."/>
            <person name="Westerberg I."/>
            <person name="Brannstrom I.O."/>
            <person name="Guillou S."/>
            <person name="Cros-Aarteil S."/>
            <person name="Calhoun S."/>
            <person name="Haridas S."/>
            <person name="Kuo A."/>
            <person name="Mondo S."/>
            <person name="Pangilinan J."/>
            <person name="Riley R."/>
            <person name="LaButti K."/>
            <person name="Andreopoulos B."/>
            <person name="Lipzen A."/>
            <person name="Chen C."/>
            <person name="Yan M."/>
            <person name="Daum C."/>
            <person name="Ng V."/>
            <person name="Clum A."/>
            <person name="Steindorff A."/>
            <person name="Ohm R.A."/>
            <person name="Martin F."/>
            <person name="Silar P."/>
            <person name="Natvig D.O."/>
            <person name="Lalanne C."/>
            <person name="Gautier V."/>
            <person name="Ament-Velasquez S.L."/>
            <person name="Kruys A."/>
            <person name="Hutchinson M.I."/>
            <person name="Powell A.J."/>
            <person name="Barry K."/>
            <person name="Miller A.N."/>
            <person name="Grigoriev I.V."/>
            <person name="Debuchy R."/>
            <person name="Gladieux P."/>
            <person name="Hiltunen Thoren M."/>
            <person name="Johannesson H."/>
        </authorList>
    </citation>
    <scope>NUCLEOTIDE SEQUENCE</scope>
    <source>
        <strain evidence="2">CBS 958.72</strain>
    </source>
</reference>
<gene>
    <name evidence="2" type="ORF">B0T24DRAFT_693369</name>
</gene>
<protein>
    <submittedName>
        <fullName evidence="2">Uncharacterized protein</fullName>
    </submittedName>
</protein>
<feature type="compositionally biased region" description="Basic and acidic residues" evidence="1">
    <location>
        <begin position="673"/>
        <end position="700"/>
    </location>
</feature>
<dbReference type="Proteomes" id="UP001287356">
    <property type="component" value="Unassembled WGS sequence"/>
</dbReference>
<feature type="compositionally biased region" description="Basic residues" evidence="1">
    <location>
        <begin position="701"/>
        <end position="716"/>
    </location>
</feature>
<feature type="compositionally biased region" description="Polar residues" evidence="1">
    <location>
        <begin position="90"/>
        <end position="102"/>
    </location>
</feature>
<organism evidence="2 3">
    <name type="scientific">Lasiosphaeria ovina</name>
    <dbReference type="NCBI Taxonomy" id="92902"/>
    <lineage>
        <taxon>Eukaryota</taxon>
        <taxon>Fungi</taxon>
        <taxon>Dikarya</taxon>
        <taxon>Ascomycota</taxon>
        <taxon>Pezizomycotina</taxon>
        <taxon>Sordariomycetes</taxon>
        <taxon>Sordariomycetidae</taxon>
        <taxon>Sordariales</taxon>
        <taxon>Lasiosphaeriaceae</taxon>
        <taxon>Lasiosphaeria</taxon>
    </lineage>
</organism>
<comment type="caution">
    <text evidence="2">The sequence shown here is derived from an EMBL/GenBank/DDBJ whole genome shotgun (WGS) entry which is preliminary data.</text>
</comment>
<keyword evidence="3" id="KW-1185">Reference proteome</keyword>
<feature type="compositionally biased region" description="Polar residues" evidence="1">
    <location>
        <begin position="626"/>
        <end position="637"/>
    </location>
</feature>
<accession>A0AAE0JS62</accession>
<feature type="compositionally biased region" description="Polar residues" evidence="1">
    <location>
        <begin position="34"/>
        <end position="47"/>
    </location>
</feature>
<feature type="region of interest" description="Disordered" evidence="1">
    <location>
        <begin position="385"/>
        <end position="427"/>
    </location>
</feature>
<name>A0AAE0JS62_9PEZI</name>
<feature type="region of interest" description="Disordered" evidence="1">
    <location>
        <begin position="612"/>
        <end position="730"/>
    </location>
</feature>
<evidence type="ECO:0000313" key="3">
    <source>
        <dbReference type="Proteomes" id="UP001287356"/>
    </source>
</evidence>